<dbReference type="EMBL" id="OX596100">
    <property type="protein sequence ID" value="CAM9757519.1"/>
    <property type="molecule type" value="Genomic_DNA"/>
</dbReference>
<reference evidence="1" key="1">
    <citation type="submission" date="2023-05" db="EMBL/GenBank/DDBJ databases">
        <authorList>
            <consortium name="ELIXIR-Norway"/>
        </authorList>
    </citation>
    <scope>NUCLEOTIDE SEQUENCE</scope>
</reference>
<gene>
    <name evidence="1" type="ORF">MRATA1EN22A_LOCUS7043</name>
</gene>
<accession>A0AC59YK19</accession>
<evidence type="ECO:0000313" key="2">
    <source>
        <dbReference type="Proteomes" id="UP001162501"/>
    </source>
</evidence>
<name>A0AC59YK19_RANTA</name>
<evidence type="ECO:0000313" key="1">
    <source>
        <dbReference type="EMBL" id="CAM9757519.1"/>
    </source>
</evidence>
<dbReference type="Proteomes" id="UP001162501">
    <property type="component" value="Chromosome 16"/>
</dbReference>
<proteinExistence type="predicted"/>
<sequence>MPFSERKPERVWPAAEREAGRSGVGPGALDARLPSPRGLPAGRRPENAHAAPAGMAGGAQARGTRGGAGGKLGGPGRTTCIYPPPSLPFRGSNARVAWADGAGRPPDRTRGTPPKYRFPAPPRQTGFLTPSSLPPFLLLRPSRDWGHCCLPHL</sequence>
<organism evidence="1 2">
    <name type="scientific">Rangifer tarandus platyrhynchus</name>
    <name type="common">Svalbard reindeer</name>
    <dbReference type="NCBI Taxonomy" id="3082113"/>
    <lineage>
        <taxon>Eukaryota</taxon>
        <taxon>Metazoa</taxon>
        <taxon>Chordata</taxon>
        <taxon>Craniata</taxon>
        <taxon>Vertebrata</taxon>
        <taxon>Euteleostomi</taxon>
        <taxon>Mammalia</taxon>
        <taxon>Eutheria</taxon>
        <taxon>Laurasiatheria</taxon>
        <taxon>Artiodactyla</taxon>
        <taxon>Ruminantia</taxon>
        <taxon>Pecora</taxon>
        <taxon>Cervidae</taxon>
        <taxon>Odocoileinae</taxon>
        <taxon>Rangifer</taxon>
    </lineage>
</organism>
<reference evidence="1" key="2">
    <citation type="submission" date="2025-03" db="EMBL/GenBank/DDBJ databases">
        <authorList>
            <consortium name="ELIXIR-Norway"/>
            <consortium name="Elixir Norway"/>
        </authorList>
    </citation>
    <scope>NUCLEOTIDE SEQUENCE</scope>
</reference>
<protein>
    <submittedName>
        <fullName evidence="1">Uncharacterized protein</fullName>
    </submittedName>
</protein>